<name>A0AAN7CPH7_9PEZI</name>
<evidence type="ECO:0000313" key="9">
    <source>
        <dbReference type="EMBL" id="KAK4245456.1"/>
    </source>
</evidence>
<dbReference type="Proteomes" id="UP001303647">
    <property type="component" value="Unassembled WGS sequence"/>
</dbReference>
<evidence type="ECO:0000259" key="7">
    <source>
        <dbReference type="Pfam" id="PF01743"/>
    </source>
</evidence>
<dbReference type="InterPro" id="IPR018870">
    <property type="entry name" value="Tti2"/>
</dbReference>
<dbReference type="Gene3D" id="1.10.3090.10">
    <property type="entry name" value="cca-adding enzyme, domain 2"/>
    <property type="match status" value="1"/>
</dbReference>
<sequence length="1035" mass="114534">MAAVSDPLPTITLTPREEQLRSLLLGAAKFIDNQDLSSSQEKLPEEGRRDPLVLRWAGGWVRDKLLGAGSHDIDTAINAMTGEAFVDGLRAYCDDPARRERHSLRAEDVGRLHTVPRNPDKSKHLATSTIRLCGLDVDFVNLRRETYTDESRNPTVEFGTAEEDALRRDATVNALFYNLATGHVEDFVGGIADLKSGLIRTPMEPLQTFLDDPLRVLRLVRFASRLGFRIDRNAEEVMADERVLGRLKVKISRERIGVELEKMLKGKQPVESLRLIDRLGLYHAVFTDPERSDMPRPDTASWASAYECLYFLEIHKTPGSVYDLLVTSEEARYYAWSLATLTPWEQLPDDPPLKSGKPALPLPTQAAREGFKAPNKLSDVVTAAHRHRPAILELMELVRDKREGCNERDRFGMAIRDWDSRGGSWRLQVLFAILVDVAERVTPAGKGGGSAREDVLAEWQQFLDHLVELDVMNAPSIKRLVDGKLLAKELGVKPGKWTGAALDMALAWQLRNPGIEDPTGAIEEEKKATVYLVSLLACLRCESRIVGGATGGDDAVKELALNVANVIAPVAAQHEGPNAVAELAEGMVYLGIYLLQRSQRLLKQCQDLATPGIVVLDELIKKAVSPVRLGDEVLFTLLACADETETWPRPETKATAQRLLEQQLNNVPDAPTKEQFLTETVLQTYLRPLFSKSKPASVTASGRRAEYADGAANRGESMPDESALIKPWKYTDLRAVSAVGWAAREADSLLIAKHWPLFIPVLLTLVDDVTTSIRRRGLLILADFLAKVPDRTLHDTGLGKVFEDAIFPTLAFLPSLTPERESVELLSPAYGALRKLADKQPTAGKEGIRGKPKISLLDRMLREGVFMGYFHAKEHVKIVEVLCRQTRPILDEMGVHAVKHLKDLIPMLSAIMTDPFAPVAPETLLAAIQALQRVLANCWPRIPGSPWQDEIINALVLCWLHLDEHEQSPTSDVYIQLKQELLTTSKVLAALLKTSKAEDEAATELSSHVAPLVAKEPRLAALFPPNSPDSSPAHA</sequence>
<comment type="similarity">
    <text evidence="1 6">Belongs to the tRNA nucleotidyltransferase/poly(A) polymerase family.</text>
</comment>
<evidence type="ECO:0000256" key="6">
    <source>
        <dbReference type="RuleBase" id="RU003953"/>
    </source>
</evidence>
<dbReference type="Gene3D" id="3.30.460.10">
    <property type="entry name" value="Beta Polymerase, domain 2"/>
    <property type="match status" value="1"/>
</dbReference>
<evidence type="ECO:0000256" key="1">
    <source>
        <dbReference type="ARBA" id="ARBA00007265"/>
    </source>
</evidence>
<evidence type="ECO:0000256" key="2">
    <source>
        <dbReference type="ARBA" id="ARBA00022679"/>
    </source>
</evidence>
<dbReference type="AlphaFoldDB" id="A0AAN7CPH7"/>
<dbReference type="SUPFAM" id="SSF48371">
    <property type="entry name" value="ARM repeat"/>
    <property type="match status" value="1"/>
</dbReference>
<dbReference type="GO" id="GO:0001680">
    <property type="term" value="P:tRNA 3'-terminal CCA addition"/>
    <property type="evidence" value="ECO:0007669"/>
    <property type="project" value="UniProtKB-ARBA"/>
</dbReference>
<dbReference type="GO" id="GO:0110078">
    <property type="term" value="C:TTT Hsp90 cochaperone complex"/>
    <property type="evidence" value="ECO:0007669"/>
    <property type="project" value="InterPro"/>
</dbReference>
<dbReference type="GO" id="GO:0000166">
    <property type="term" value="F:nucleotide binding"/>
    <property type="evidence" value="ECO:0007669"/>
    <property type="project" value="UniProtKB-KW"/>
</dbReference>
<feature type="domain" description="Poly A polymerase head" evidence="7">
    <location>
        <begin position="55"/>
        <end position="200"/>
    </location>
</feature>
<dbReference type="SUPFAM" id="SSF81301">
    <property type="entry name" value="Nucleotidyltransferase"/>
    <property type="match status" value="1"/>
</dbReference>
<accession>A0AAN7CPH7</accession>
<gene>
    <name evidence="9" type="ORF">C7999DRAFT_42987</name>
</gene>
<protein>
    <submittedName>
        <fullName evidence="9">Mitochondrial CCA tRNA nucleotidyltransferase</fullName>
    </submittedName>
</protein>
<comment type="caution">
    <text evidence="9">The sequence shown here is derived from an EMBL/GenBank/DDBJ whole genome shotgun (WGS) entry which is preliminary data.</text>
</comment>
<dbReference type="SUPFAM" id="SSF81891">
    <property type="entry name" value="Poly A polymerase C-terminal region-like"/>
    <property type="match status" value="1"/>
</dbReference>
<dbReference type="EMBL" id="MU857700">
    <property type="protein sequence ID" value="KAK4245456.1"/>
    <property type="molecule type" value="Genomic_DNA"/>
</dbReference>
<dbReference type="InterPro" id="IPR043519">
    <property type="entry name" value="NT_sf"/>
</dbReference>
<evidence type="ECO:0000313" key="10">
    <source>
        <dbReference type="Proteomes" id="UP001303647"/>
    </source>
</evidence>
<dbReference type="InterPro" id="IPR002646">
    <property type="entry name" value="PolA_pol_head_dom"/>
</dbReference>
<evidence type="ECO:0000259" key="8">
    <source>
        <dbReference type="Pfam" id="PF12627"/>
    </source>
</evidence>
<proteinExistence type="inferred from homology"/>
<dbReference type="Pfam" id="PF01743">
    <property type="entry name" value="PolyA_pol"/>
    <property type="match status" value="1"/>
</dbReference>
<dbReference type="PANTHER" id="PTHR13734:SF5">
    <property type="entry name" value="CCA TRNA NUCLEOTIDYLTRANSFERASE, MITOCHONDRIAL"/>
    <property type="match status" value="1"/>
</dbReference>
<keyword evidence="4 6" id="KW-0694">RNA-binding</keyword>
<dbReference type="InterPro" id="IPR016024">
    <property type="entry name" value="ARM-type_fold"/>
</dbReference>
<dbReference type="InterPro" id="IPR032828">
    <property type="entry name" value="PolyA_RNA-bd"/>
</dbReference>
<evidence type="ECO:0000256" key="5">
    <source>
        <dbReference type="ARBA" id="ARBA00034736"/>
    </source>
</evidence>
<dbReference type="CDD" id="cd05398">
    <property type="entry name" value="NT_ClassII-CCAase"/>
    <property type="match status" value="1"/>
</dbReference>
<dbReference type="Pfam" id="PF10521">
    <property type="entry name" value="Tti2"/>
    <property type="match status" value="1"/>
</dbReference>
<keyword evidence="3" id="KW-0547">Nucleotide-binding</keyword>
<organism evidence="9 10">
    <name type="scientific">Corynascus novoguineensis</name>
    <dbReference type="NCBI Taxonomy" id="1126955"/>
    <lineage>
        <taxon>Eukaryota</taxon>
        <taxon>Fungi</taxon>
        <taxon>Dikarya</taxon>
        <taxon>Ascomycota</taxon>
        <taxon>Pezizomycotina</taxon>
        <taxon>Sordariomycetes</taxon>
        <taxon>Sordariomycetidae</taxon>
        <taxon>Sordariales</taxon>
        <taxon>Chaetomiaceae</taxon>
        <taxon>Corynascus</taxon>
    </lineage>
</organism>
<feature type="domain" description="tRNA nucleotidyltransferase/poly(A) polymerase RNA and SrmB- binding" evidence="8">
    <location>
        <begin position="227"/>
        <end position="290"/>
    </location>
</feature>
<dbReference type="GO" id="GO:0052927">
    <property type="term" value="F:CC tRNA cytidylyltransferase activity"/>
    <property type="evidence" value="ECO:0007669"/>
    <property type="project" value="TreeGrafter"/>
</dbReference>
<dbReference type="Pfam" id="PF12627">
    <property type="entry name" value="PolyA_pol_RNAbd"/>
    <property type="match status" value="1"/>
</dbReference>
<dbReference type="GO" id="GO:0003723">
    <property type="term" value="F:RNA binding"/>
    <property type="evidence" value="ECO:0007669"/>
    <property type="project" value="UniProtKB-KW"/>
</dbReference>
<evidence type="ECO:0000256" key="3">
    <source>
        <dbReference type="ARBA" id="ARBA00022741"/>
    </source>
</evidence>
<keyword evidence="10" id="KW-1185">Reference proteome</keyword>
<reference evidence="9" key="1">
    <citation type="journal article" date="2023" name="Mol. Phylogenet. Evol.">
        <title>Genome-scale phylogeny and comparative genomics of the fungal order Sordariales.</title>
        <authorList>
            <person name="Hensen N."/>
            <person name="Bonometti L."/>
            <person name="Westerberg I."/>
            <person name="Brannstrom I.O."/>
            <person name="Guillou S."/>
            <person name="Cros-Aarteil S."/>
            <person name="Calhoun S."/>
            <person name="Haridas S."/>
            <person name="Kuo A."/>
            <person name="Mondo S."/>
            <person name="Pangilinan J."/>
            <person name="Riley R."/>
            <person name="LaButti K."/>
            <person name="Andreopoulos B."/>
            <person name="Lipzen A."/>
            <person name="Chen C."/>
            <person name="Yan M."/>
            <person name="Daum C."/>
            <person name="Ng V."/>
            <person name="Clum A."/>
            <person name="Steindorff A."/>
            <person name="Ohm R.A."/>
            <person name="Martin F."/>
            <person name="Silar P."/>
            <person name="Natvig D.O."/>
            <person name="Lalanne C."/>
            <person name="Gautier V."/>
            <person name="Ament-Velasquez S.L."/>
            <person name="Kruys A."/>
            <person name="Hutchinson M.I."/>
            <person name="Powell A.J."/>
            <person name="Barry K."/>
            <person name="Miller A.N."/>
            <person name="Grigoriev I.V."/>
            <person name="Debuchy R."/>
            <person name="Gladieux P."/>
            <person name="Hiltunen Thoren M."/>
            <person name="Johannesson H."/>
        </authorList>
    </citation>
    <scope>NUCLEOTIDE SEQUENCE</scope>
    <source>
        <strain evidence="9">CBS 359.72</strain>
    </source>
</reference>
<dbReference type="PANTHER" id="PTHR13734">
    <property type="entry name" value="TRNA-NUCLEOTIDYLTRANSFERASE"/>
    <property type="match status" value="1"/>
</dbReference>
<evidence type="ECO:0000256" key="4">
    <source>
        <dbReference type="ARBA" id="ARBA00022884"/>
    </source>
</evidence>
<dbReference type="GO" id="GO:0052929">
    <property type="term" value="F:ATP:3'-cytidine-cytidine-tRNA adenylyltransferase activity"/>
    <property type="evidence" value="ECO:0007669"/>
    <property type="project" value="TreeGrafter"/>
</dbReference>
<keyword evidence="2 6" id="KW-0808">Transferase</keyword>
<comment type="similarity">
    <text evidence="5">Belongs to the TTI2 family.</text>
</comment>
<reference evidence="9" key="2">
    <citation type="submission" date="2023-05" db="EMBL/GenBank/DDBJ databases">
        <authorList>
            <consortium name="Lawrence Berkeley National Laboratory"/>
            <person name="Steindorff A."/>
            <person name="Hensen N."/>
            <person name="Bonometti L."/>
            <person name="Westerberg I."/>
            <person name="Brannstrom I.O."/>
            <person name="Guillou S."/>
            <person name="Cros-Aarteil S."/>
            <person name="Calhoun S."/>
            <person name="Haridas S."/>
            <person name="Kuo A."/>
            <person name="Mondo S."/>
            <person name="Pangilinan J."/>
            <person name="Riley R."/>
            <person name="Labutti K."/>
            <person name="Andreopoulos B."/>
            <person name="Lipzen A."/>
            <person name="Chen C."/>
            <person name="Yanf M."/>
            <person name="Daum C."/>
            <person name="Ng V."/>
            <person name="Clum A."/>
            <person name="Ohm R."/>
            <person name="Martin F."/>
            <person name="Silar P."/>
            <person name="Natvig D."/>
            <person name="Lalanne C."/>
            <person name="Gautier V."/>
            <person name="Ament-Velasquez S.L."/>
            <person name="Kruys A."/>
            <person name="Hutchinson M.I."/>
            <person name="Powell A.J."/>
            <person name="Barry K."/>
            <person name="Miller A.N."/>
            <person name="Grigoriev I.V."/>
            <person name="Debuchy R."/>
            <person name="Gladieux P."/>
            <person name="Thoren M.H."/>
            <person name="Johannesson H."/>
        </authorList>
    </citation>
    <scope>NUCLEOTIDE SEQUENCE</scope>
    <source>
        <strain evidence="9">CBS 359.72</strain>
    </source>
</reference>